<proteinExistence type="predicted"/>
<organism evidence="4 5">
    <name type="scientific">Genlisea aurea</name>
    <dbReference type="NCBI Taxonomy" id="192259"/>
    <lineage>
        <taxon>Eukaryota</taxon>
        <taxon>Viridiplantae</taxon>
        <taxon>Streptophyta</taxon>
        <taxon>Embryophyta</taxon>
        <taxon>Tracheophyta</taxon>
        <taxon>Spermatophyta</taxon>
        <taxon>Magnoliopsida</taxon>
        <taxon>eudicotyledons</taxon>
        <taxon>Gunneridae</taxon>
        <taxon>Pentapetalae</taxon>
        <taxon>asterids</taxon>
        <taxon>lamiids</taxon>
        <taxon>Lamiales</taxon>
        <taxon>Lentibulariaceae</taxon>
        <taxon>Genlisea</taxon>
    </lineage>
</organism>
<dbReference type="InterPro" id="IPR051826">
    <property type="entry name" value="E3_ubiquitin-ligase_domain"/>
</dbReference>
<evidence type="ECO:0000256" key="1">
    <source>
        <dbReference type="PROSITE-ProRule" id="PRU00175"/>
    </source>
</evidence>
<dbReference type="PANTHER" id="PTHR22765:SF303">
    <property type="entry name" value="RING-TYPE DOMAIN-CONTAINING PROTEIN"/>
    <property type="match status" value="1"/>
</dbReference>
<feature type="region of interest" description="Disordered" evidence="2">
    <location>
        <begin position="1"/>
        <end position="20"/>
    </location>
</feature>
<dbReference type="SMART" id="SM00184">
    <property type="entry name" value="RING"/>
    <property type="match status" value="1"/>
</dbReference>
<dbReference type="InterPro" id="IPR001841">
    <property type="entry name" value="Znf_RING"/>
</dbReference>
<dbReference type="OrthoDB" id="8062037at2759"/>
<dbReference type="EMBL" id="AUSU01000437">
    <property type="protein sequence ID" value="EPS73395.1"/>
    <property type="molecule type" value="Genomic_DNA"/>
</dbReference>
<dbReference type="CDD" id="cd16454">
    <property type="entry name" value="RING-H2_PA-TM-RING"/>
    <property type="match status" value="1"/>
</dbReference>
<reference evidence="4 5" key="1">
    <citation type="journal article" date="2013" name="BMC Genomics">
        <title>The miniature genome of a carnivorous plant Genlisea aurea contains a low number of genes and short non-coding sequences.</title>
        <authorList>
            <person name="Leushkin E.V."/>
            <person name="Sutormin R.A."/>
            <person name="Nabieva E.R."/>
            <person name="Penin A.A."/>
            <person name="Kondrashov A.S."/>
            <person name="Logacheva M.D."/>
        </authorList>
    </citation>
    <scope>NUCLEOTIDE SEQUENCE [LARGE SCALE GENOMIC DNA]</scope>
</reference>
<gene>
    <name evidence="4" type="ORF">M569_01359</name>
</gene>
<evidence type="ECO:0000313" key="5">
    <source>
        <dbReference type="Proteomes" id="UP000015453"/>
    </source>
</evidence>
<dbReference type="InterPro" id="IPR013083">
    <property type="entry name" value="Znf_RING/FYVE/PHD"/>
</dbReference>
<dbReference type="Pfam" id="PF13639">
    <property type="entry name" value="zf-RING_2"/>
    <property type="match status" value="1"/>
</dbReference>
<evidence type="ECO:0000256" key="2">
    <source>
        <dbReference type="SAM" id="MobiDB-lite"/>
    </source>
</evidence>
<sequence>MRFPELYSNPPSTGFYDESRLDTAAREAKRRLDQRLQVQPQSRSYNNGGWRQLSNVGSSWNSSEQDSCAVCLEQFDGYGALMQLPCGHRFHAHCLRPWLDTNADCPCCRMKFG</sequence>
<dbReference type="PROSITE" id="PS50089">
    <property type="entry name" value="ZF_RING_2"/>
    <property type="match status" value="1"/>
</dbReference>
<comment type="caution">
    <text evidence="4">The sequence shown here is derived from an EMBL/GenBank/DDBJ whole genome shotgun (WGS) entry which is preliminary data.</text>
</comment>
<evidence type="ECO:0000259" key="3">
    <source>
        <dbReference type="PROSITE" id="PS50089"/>
    </source>
</evidence>
<dbReference type="Proteomes" id="UP000015453">
    <property type="component" value="Unassembled WGS sequence"/>
</dbReference>
<name>S8D213_9LAMI</name>
<dbReference type="SUPFAM" id="SSF57850">
    <property type="entry name" value="RING/U-box"/>
    <property type="match status" value="1"/>
</dbReference>
<dbReference type="Gene3D" id="3.30.40.10">
    <property type="entry name" value="Zinc/RING finger domain, C3HC4 (zinc finger)"/>
    <property type="match status" value="1"/>
</dbReference>
<feature type="domain" description="RING-type" evidence="3">
    <location>
        <begin position="68"/>
        <end position="109"/>
    </location>
</feature>
<dbReference type="AlphaFoldDB" id="S8D213"/>
<evidence type="ECO:0000313" key="4">
    <source>
        <dbReference type="EMBL" id="EPS73395.1"/>
    </source>
</evidence>
<dbReference type="PANTHER" id="PTHR22765">
    <property type="entry name" value="RING FINGER AND PROTEASE ASSOCIATED DOMAIN-CONTAINING"/>
    <property type="match status" value="1"/>
</dbReference>
<dbReference type="GO" id="GO:0061630">
    <property type="term" value="F:ubiquitin protein ligase activity"/>
    <property type="evidence" value="ECO:0007669"/>
    <property type="project" value="TreeGrafter"/>
</dbReference>
<dbReference type="GO" id="GO:0008270">
    <property type="term" value="F:zinc ion binding"/>
    <property type="evidence" value="ECO:0007669"/>
    <property type="project" value="UniProtKB-KW"/>
</dbReference>
<keyword evidence="5" id="KW-1185">Reference proteome</keyword>
<accession>S8D213</accession>
<keyword evidence="1" id="KW-0863">Zinc-finger</keyword>
<keyword evidence="1" id="KW-0479">Metal-binding</keyword>
<keyword evidence="1" id="KW-0862">Zinc</keyword>
<dbReference type="GO" id="GO:0006511">
    <property type="term" value="P:ubiquitin-dependent protein catabolic process"/>
    <property type="evidence" value="ECO:0007669"/>
    <property type="project" value="TreeGrafter"/>
</dbReference>
<protein>
    <recommendedName>
        <fullName evidence="3">RING-type domain-containing protein</fullName>
    </recommendedName>
</protein>